<feature type="compositionally biased region" description="Basic residues" evidence="1">
    <location>
        <begin position="146"/>
        <end position="157"/>
    </location>
</feature>
<gene>
    <name evidence="2" type="ORF">LCGC14_0146910</name>
</gene>
<dbReference type="AlphaFoldDB" id="A0A0F9V3K5"/>
<accession>A0A0F9V3K5</accession>
<reference evidence="2" key="1">
    <citation type="journal article" date="2015" name="Nature">
        <title>Complex archaea that bridge the gap between prokaryotes and eukaryotes.</title>
        <authorList>
            <person name="Spang A."/>
            <person name="Saw J.H."/>
            <person name="Jorgensen S.L."/>
            <person name="Zaremba-Niedzwiedzka K."/>
            <person name="Martijn J."/>
            <person name="Lind A.E."/>
            <person name="van Eijk R."/>
            <person name="Schleper C."/>
            <person name="Guy L."/>
            <person name="Ettema T.J."/>
        </authorList>
    </citation>
    <scope>NUCLEOTIDE SEQUENCE</scope>
</reference>
<sequence>MKISVRNISGTAASNKPFESIQLGSMMKLAPSREFAFDVESLGLVSYGLLEGLKADVAVVSVDGTVLSTEDAVTFIKSGGKKLPKVKKEPEPIVEPKVEEKTVEAPKEEEKKPSIVDKIVKAVKKDKPKKAAKDKKSKKAVEETPKKKKKTRKKKDK</sequence>
<evidence type="ECO:0000256" key="1">
    <source>
        <dbReference type="SAM" id="MobiDB-lite"/>
    </source>
</evidence>
<evidence type="ECO:0000313" key="2">
    <source>
        <dbReference type="EMBL" id="KKN98579.1"/>
    </source>
</evidence>
<comment type="caution">
    <text evidence="2">The sequence shown here is derived from an EMBL/GenBank/DDBJ whole genome shotgun (WGS) entry which is preliminary data.</text>
</comment>
<dbReference type="EMBL" id="LAZR01000051">
    <property type="protein sequence ID" value="KKN98579.1"/>
    <property type="molecule type" value="Genomic_DNA"/>
</dbReference>
<feature type="compositionally biased region" description="Basic and acidic residues" evidence="1">
    <location>
        <begin position="86"/>
        <end position="131"/>
    </location>
</feature>
<name>A0A0F9V3K5_9ZZZZ</name>
<organism evidence="2">
    <name type="scientific">marine sediment metagenome</name>
    <dbReference type="NCBI Taxonomy" id="412755"/>
    <lineage>
        <taxon>unclassified sequences</taxon>
        <taxon>metagenomes</taxon>
        <taxon>ecological metagenomes</taxon>
    </lineage>
</organism>
<feature type="region of interest" description="Disordered" evidence="1">
    <location>
        <begin position="80"/>
        <end position="157"/>
    </location>
</feature>
<protein>
    <submittedName>
        <fullName evidence="2">Uncharacterized protein</fullName>
    </submittedName>
</protein>
<proteinExistence type="predicted"/>